<dbReference type="OrthoDB" id="9811395at2"/>
<accession>A0A367GPL9</accession>
<dbReference type="InterPro" id="IPR009056">
    <property type="entry name" value="Cyt_c-like_dom"/>
</dbReference>
<dbReference type="RefSeq" id="WP_114004862.1">
    <property type="nucleotide sequence ID" value="NZ_QGDC01000004.1"/>
</dbReference>
<dbReference type="Proteomes" id="UP000253209">
    <property type="component" value="Unassembled WGS sequence"/>
</dbReference>
<evidence type="ECO:0000256" key="4">
    <source>
        <dbReference type="PROSITE-ProRule" id="PRU00433"/>
    </source>
</evidence>
<feature type="chain" id="PRO_5017009310" evidence="5">
    <location>
        <begin position="22"/>
        <end position="139"/>
    </location>
</feature>
<dbReference type="SUPFAM" id="SSF46626">
    <property type="entry name" value="Cytochrome c"/>
    <property type="match status" value="1"/>
</dbReference>
<evidence type="ECO:0000313" key="7">
    <source>
        <dbReference type="EMBL" id="RCH55240.1"/>
    </source>
</evidence>
<dbReference type="Gene3D" id="1.10.760.10">
    <property type="entry name" value="Cytochrome c-like domain"/>
    <property type="match status" value="1"/>
</dbReference>
<evidence type="ECO:0000256" key="1">
    <source>
        <dbReference type="ARBA" id="ARBA00022617"/>
    </source>
</evidence>
<feature type="signal peptide" evidence="5">
    <location>
        <begin position="1"/>
        <end position="21"/>
    </location>
</feature>
<keyword evidence="1 4" id="KW-0349">Heme</keyword>
<keyword evidence="5" id="KW-0732">Signal</keyword>
<dbReference type="PANTHER" id="PTHR35008">
    <property type="entry name" value="BLL4482 PROTEIN-RELATED"/>
    <property type="match status" value="1"/>
</dbReference>
<evidence type="ECO:0000259" key="6">
    <source>
        <dbReference type="PROSITE" id="PS51007"/>
    </source>
</evidence>
<keyword evidence="2 4" id="KW-0479">Metal-binding</keyword>
<dbReference type="PROSITE" id="PS51257">
    <property type="entry name" value="PROKAR_LIPOPROTEIN"/>
    <property type="match status" value="1"/>
</dbReference>
<evidence type="ECO:0000256" key="3">
    <source>
        <dbReference type="ARBA" id="ARBA00023004"/>
    </source>
</evidence>
<keyword evidence="3 4" id="KW-0408">Iron</keyword>
<dbReference type="PROSITE" id="PS51007">
    <property type="entry name" value="CYTC"/>
    <property type="match status" value="1"/>
</dbReference>
<protein>
    <submittedName>
        <fullName evidence="7">Cytochrome c</fullName>
    </submittedName>
</protein>
<dbReference type="GO" id="GO:0046872">
    <property type="term" value="F:metal ion binding"/>
    <property type="evidence" value="ECO:0007669"/>
    <property type="project" value="UniProtKB-KW"/>
</dbReference>
<evidence type="ECO:0000256" key="2">
    <source>
        <dbReference type="ARBA" id="ARBA00022723"/>
    </source>
</evidence>
<dbReference type="EMBL" id="QGDC01000004">
    <property type="protein sequence ID" value="RCH55240.1"/>
    <property type="molecule type" value="Genomic_DNA"/>
</dbReference>
<name>A0A367GPL9_9SPHI</name>
<gene>
    <name evidence="7" type="ORF">DJ568_08615</name>
</gene>
<sequence length="139" mass="15169">MKKAGIIISLCAAIIVFVASCQTDQQIEYMRYYSGGQGLYTVNCQNCHGKNGEGLSALMPPLTDTAFISKNKDQLACYIKNGMTGMVKVSGKFYNNTMPPIELSPIEIAKVLTYVGNSFGNRVGLISLKDVENNLKNCK</sequence>
<keyword evidence="8" id="KW-1185">Reference proteome</keyword>
<dbReference type="InterPro" id="IPR051459">
    <property type="entry name" value="Cytochrome_c-type_DH"/>
</dbReference>
<feature type="domain" description="Cytochrome c" evidence="6">
    <location>
        <begin position="31"/>
        <end position="119"/>
    </location>
</feature>
<reference evidence="7 8" key="1">
    <citation type="submission" date="2018-05" db="EMBL/GenBank/DDBJ databases">
        <title>Mucilaginibacter hurinus sp. nov., isolated from briquette warehouse soil.</title>
        <authorList>
            <person name="Choi L."/>
        </authorList>
    </citation>
    <scope>NUCLEOTIDE SEQUENCE [LARGE SCALE GENOMIC DNA]</scope>
    <source>
        <strain evidence="7 8">ZR32</strain>
    </source>
</reference>
<proteinExistence type="predicted"/>
<dbReference type="GO" id="GO:0020037">
    <property type="term" value="F:heme binding"/>
    <property type="evidence" value="ECO:0007669"/>
    <property type="project" value="InterPro"/>
</dbReference>
<evidence type="ECO:0000313" key="8">
    <source>
        <dbReference type="Proteomes" id="UP000253209"/>
    </source>
</evidence>
<organism evidence="7 8">
    <name type="scientific">Mucilaginibacter hurinus</name>
    <dbReference type="NCBI Taxonomy" id="2201324"/>
    <lineage>
        <taxon>Bacteria</taxon>
        <taxon>Pseudomonadati</taxon>
        <taxon>Bacteroidota</taxon>
        <taxon>Sphingobacteriia</taxon>
        <taxon>Sphingobacteriales</taxon>
        <taxon>Sphingobacteriaceae</taxon>
        <taxon>Mucilaginibacter</taxon>
    </lineage>
</organism>
<dbReference type="GO" id="GO:0009055">
    <property type="term" value="F:electron transfer activity"/>
    <property type="evidence" value="ECO:0007669"/>
    <property type="project" value="InterPro"/>
</dbReference>
<evidence type="ECO:0000256" key="5">
    <source>
        <dbReference type="SAM" id="SignalP"/>
    </source>
</evidence>
<dbReference type="Pfam" id="PF13442">
    <property type="entry name" value="Cytochrome_CBB3"/>
    <property type="match status" value="1"/>
</dbReference>
<dbReference type="PANTHER" id="PTHR35008:SF4">
    <property type="entry name" value="BLL4482 PROTEIN"/>
    <property type="match status" value="1"/>
</dbReference>
<comment type="caution">
    <text evidence="7">The sequence shown here is derived from an EMBL/GenBank/DDBJ whole genome shotgun (WGS) entry which is preliminary data.</text>
</comment>
<dbReference type="AlphaFoldDB" id="A0A367GPL9"/>
<dbReference type="InterPro" id="IPR036909">
    <property type="entry name" value="Cyt_c-like_dom_sf"/>
</dbReference>